<protein>
    <recommendedName>
        <fullName evidence="2">F-box domain-containing protein</fullName>
    </recommendedName>
</protein>
<evidence type="ECO:0000313" key="4">
    <source>
        <dbReference type="Proteomes" id="UP000828390"/>
    </source>
</evidence>
<comment type="caution">
    <text evidence="3">The sequence shown here is derived from an EMBL/GenBank/DDBJ whole genome shotgun (WGS) entry which is preliminary data.</text>
</comment>
<sequence length="636" mass="73761">MDSQEVNILTLPEDVIIPIFQFLPQFEVLHNIRLTCKAWNHYSRHGILWRRIRAQDFIRATFRIENFMRFLCDISHLVEEIVFDVEQIKHLQKNQFFFSRLRSLKIDKAHGRLDSDKLSEYSLKAITRLYPALKVLHLKYFCFDFDMTCCPSDLKELVVAGWILGERSKYKHPRNVGEHFMNLTHLGLLRCQLINQTVLALLSGLPCLESIDLSSTKYDHYLKDDEKIPDKHCSRRIQKVVLNNMDCEFFPHVFVYILVSARESIRYIDISNSNQGNLTSPCLHNIAEMCEQLDTLVIGNHDFYNEYLDKACFRLLGPDVNRLNRGIRDVASKNQHLSTIKMNFVEANIDDETVLHVFQNCTKLQWIEILGCESLSDNTLGSISNGERLHVIKISKCKYVTPAGIGKALQRCSRLRTLHVEDIGTIKHILDRKNFRIINYLTTLSLANCYELSDECLDQIAICCPILRSINLTCCHGITDVGFVQFVQQCASITEIILNDNQEYKIGLTDHAFSEVANFRNNLERLTLGRFSKITNEAIHELICKCPKLTKILFCNTDRLWEFDVVITASKLDMTKAEILEFTQTLRRELEKLHIEQEDVCLSGFVSAIRLHRDCLSRRNKDKLFTDWDEASLPMD</sequence>
<dbReference type="PROSITE" id="PS50181">
    <property type="entry name" value="FBOX"/>
    <property type="match status" value="1"/>
</dbReference>
<gene>
    <name evidence="3" type="ORF">DPMN_087350</name>
</gene>
<dbReference type="GO" id="GO:0019005">
    <property type="term" value="C:SCF ubiquitin ligase complex"/>
    <property type="evidence" value="ECO:0007669"/>
    <property type="project" value="TreeGrafter"/>
</dbReference>
<dbReference type="InterPro" id="IPR001810">
    <property type="entry name" value="F-box_dom"/>
</dbReference>
<evidence type="ECO:0000259" key="2">
    <source>
        <dbReference type="PROSITE" id="PS50181"/>
    </source>
</evidence>
<dbReference type="Gene3D" id="1.20.1280.50">
    <property type="match status" value="1"/>
</dbReference>
<evidence type="ECO:0000313" key="3">
    <source>
        <dbReference type="EMBL" id="KAH3845080.1"/>
    </source>
</evidence>
<organism evidence="3 4">
    <name type="scientific">Dreissena polymorpha</name>
    <name type="common">Zebra mussel</name>
    <name type="synonym">Mytilus polymorpha</name>
    <dbReference type="NCBI Taxonomy" id="45954"/>
    <lineage>
        <taxon>Eukaryota</taxon>
        <taxon>Metazoa</taxon>
        <taxon>Spiralia</taxon>
        <taxon>Lophotrochozoa</taxon>
        <taxon>Mollusca</taxon>
        <taxon>Bivalvia</taxon>
        <taxon>Autobranchia</taxon>
        <taxon>Heteroconchia</taxon>
        <taxon>Euheterodonta</taxon>
        <taxon>Imparidentia</taxon>
        <taxon>Neoheterodontei</taxon>
        <taxon>Myida</taxon>
        <taxon>Dreissenoidea</taxon>
        <taxon>Dreissenidae</taxon>
        <taxon>Dreissena</taxon>
    </lineage>
</organism>
<dbReference type="SUPFAM" id="SSF52047">
    <property type="entry name" value="RNI-like"/>
    <property type="match status" value="2"/>
</dbReference>
<dbReference type="Pfam" id="PF12937">
    <property type="entry name" value="F-box-like"/>
    <property type="match status" value="1"/>
</dbReference>
<feature type="domain" description="F-box" evidence="2">
    <location>
        <begin position="5"/>
        <end position="52"/>
    </location>
</feature>
<dbReference type="InterPro" id="IPR057207">
    <property type="entry name" value="FBXL15_LRR"/>
</dbReference>
<dbReference type="InterPro" id="IPR036047">
    <property type="entry name" value="F-box-like_dom_sf"/>
</dbReference>
<keyword evidence="1" id="KW-0833">Ubl conjugation pathway</keyword>
<dbReference type="Gene3D" id="3.80.10.10">
    <property type="entry name" value="Ribonuclease Inhibitor"/>
    <property type="match status" value="3"/>
</dbReference>
<dbReference type="PANTHER" id="PTHR13318:SF95">
    <property type="entry name" value="F-BOX PROTEIN YLR352W"/>
    <property type="match status" value="1"/>
</dbReference>
<reference evidence="3" key="1">
    <citation type="journal article" date="2019" name="bioRxiv">
        <title>The Genome of the Zebra Mussel, Dreissena polymorpha: A Resource for Invasive Species Research.</title>
        <authorList>
            <person name="McCartney M.A."/>
            <person name="Auch B."/>
            <person name="Kono T."/>
            <person name="Mallez S."/>
            <person name="Zhang Y."/>
            <person name="Obille A."/>
            <person name="Becker A."/>
            <person name="Abrahante J.E."/>
            <person name="Garbe J."/>
            <person name="Badalamenti J.P."/>
            <person name="Herman A."/>
            <person name="Mangelson H."/>
            <person name="Liachko I."/>
            <person name="Sullivan S."/>
            <person name="Sone E.D."/>
            <person name="Koren S."/>
            <person name="Silverstein K.A.T."/>
            <person name="Beckman K.B."/>
            <person name="Gohl D.M."/>
        </authorList>
    </citation>
    <scope>NUCLEOTIDE SEQUENCE</scope>
    <source>
        <strain evidence="3">Duluth1</strain>
        <tissue evidence="3">Whole animal</tissue>
    </source>
</reference>
<dbReference type="SMART" id="SM00367">
    <property type="entry name" value="LRR_CC"/>
    <property type="match status" value="5"/>
</dbReference>
<dbReference type="PANTHER" id="PTHR13318">
    <property type="entry name" value="PARTNER OF PAIRED, ISOFORM B-RELATED"/>
    <property type="match status" value="1"/>
</dbReference>
<name>A0A9D4KSM4_DREPO</name>
<dbReference type="OrthoDB" id="6053040at2759"/>
<proteinExistence type="predicted"/>
<dbReference type="GO" id="GO:0031146">
    <property type="term" value="P:SCF-dependent proteasomal ubiquitin-dependent protein catabolic process"/>
    <property type="evidence" value="ECO:0007669"/>
    <property type="project" value="TreeGrafter"/>
</dbReference>
<dbReference type="InterPro" id="IPR032675">
    <property type="entry name" value="LRR_dom_sf"/>
</dbReference>
<keyword evidence="4" id="KW-1185">Reference proteome</keyword>
<dbReference type="SUPFAM" id="SSF81383">
    <property type="entry name" value="F-box domain"/>
    <property type="match status" value="1"/>
</dbReference>
<reference evidence="3" key="2">
    <citation type="submission" date="2020-11" db="EMBL/GenBank/DDBJ databases">
        <authorList>
            <person name="McCartney M.A."/>
            <person name="Auch B."/>
            <person name="Kono T."/>
            <person name="Mallez S."/>
            <person name="Becker A."/>
            <person name="Gohl D.M."/>
            <person name="Silverstein K.A.T."/>
            <person name="Koren S."/>
            <person name="Bechman K.B."/>
            <person name="Herman A."/>
            <person name="Abrahante J.E."/>
            <person name="Garbe J."/>
        </authorList>
    </citation>
    <scope>NUCLEOTIDE SEQUENCE</scope>
    <source>
        <strain evidence="3">Duluth1</strain>
        <tissue evidence="3">Whole animal</tissue>
    </source>
</reference>
<dbReference type="Proteomes" id="UP000828390">
    <property type="component" value="Unassembled WGS sequence"/>
</dbReference>
<accession>A0A9D4KSM4</accession>
<dbReference type="AlphaFoldDB" id="A0A9D4KSM4"/>
<evidence type="ECO:0000256" key="1">
    <source>
        <dbReference type="ARBA" id="ARBA00022786"/>
    </source>
</evidence>
<dbReference type="EMBL" id="JAIWYP010000003">
    <property type="protein sequence ID" value="KAH3845080.1"/>
    <property type="molecule type" value="Genomic_DNA"/>
</dbReference>
<dbReference type="Pfam" id="PF25372">
    <property type="entry name" value="DUF7885"/>
    <property type="match status" value="1"/>
</dbReference>
<dbReference type="InterPro" id="IPR006553">
    <property type="entry name" value="Leu-rich_rpt_Cys-con_subtyp"/>
</dbReference>